<evidence type="ECO:0000313" key="2">
    <source>
        <dbReference type="WBParaSite" id="MhA1_Contig520.frz3.gene4"/>
    </source>
</evidence>
<dbReference type="WBParaSite" id="MhA1_Contig520.frz3.gene4">
    <property type="protein sequence ID" value="MhA1_Contig520.frz3.gene4"/>
    <property type="gene ID" value="MhA1_Contig520.frz3.gene4"/>
</dbReference>
<protein>
    <submittedName>
        <fullName evidence="2">Homeobox domain-containing protein</fullName>
    </submittedName>
</protein>
<name>A0A1I8BSD9_MELHA</name>
<evidence type="ECO:0000313" key="1">
    <source>
        <dbReference type="Proteomes" id="UP000095281"/>
    </source>
</evidence>
<sequence>MDKIKTKNFSIESLLSKNPKNNKININNNFVRGYDILLNIVYKRAEESTRNKENQNKCKNNKKVRRHSLYINTEQRNKFSVILGLTPQQVE</sequence>
<reference evidence="2" key="1">
    <citation type="submission" date="2016-11" db="UniProtKB">
        <authorList>
            <consortium name="WormBaseParasite"/>
        </authorList>
    </citation>
    <scope>IDENTIFICATION</scope>
</reference>
<dbReference type="AlphaFoldDB" id="A0A1I8BSD9"/>
<organism evidence="1 2">
    <name type="scientific">Meloidogyne hapla</name>
    <name type="common">Root-knot nematode worm</name>
    <dbReference type="NCBI Taxonomy" id="6305"/>
    <lineage>
        <taxon>Eukaryota</taxon>
        <taxon>Metazoa</taxon>
        <taxon>Ecdysozoa</taxon>
        <taxon>Nematoda</taxon>
        <taxon>Chromadorea</taxon>
        <taxon>Rhabditida</taxon>
        <taxon>Tylenchina</taxon>
        <taxon>Tylenchomorpha</taxon>
        <taxon>Tylenchoidea</taxon>
        <taxon>Meloidogynidae</taxon>
        <taxon>Meloidogyninae</taxon>
        <taxon>Meloidogyne</taxon>
    </lineage>
</organism>
<proteinExistence type="predicted"/>
<keyword evidence="1" id="KW-1185">Reference proteome</keyword>
<accession>A0A1I8BSD9</accession>
<dbReference type="Proteomes" id="UP000095281">
    <property type="component" value="Unplaced"/>
</dbReference>